<dbReference type="EC" id="2.7.11.1" evidence="1"/>
<reference evidence="10 11" key="1">
    <citation type="submission" date="2016-10" db="EMBL/GenBank/DDBJ databases">
        <authorList>
            <person name="de Groot N.N."/>
        </authorList>
    </citation>
    <scope>NUCLEOTIDE SEQUENCE [LARGE SCALE GENOMIC DNA]</scope>
    <source>
        <strain evidence="10 11">TC2-24</strain>
    </source>
</reference>
<feature type="transmembrane region" description="Helical" evidence="8">
    <location>
        <begin position="848"/>
        <end position="872"/>
    </location>
</feature>
<accession>A0A1I0PW71</accession>
<dbReference type="PANTHER" id="PTHR24343">
    <property type="entry name" value="SERINE/THREONINE KINASE"/>
    <property type="match status" value="1"/>
</dbReference>
<feature type="transmembrane region" description="Helical" evidence="8">
    <location>
        <begin position="878"/>
        <end position="899"/>
    </location>
</feature>
<evidence type="ECO:0000256" key="2">
    <source>
        <dbReference type="ARBA" id="ARBA00022527"/>
    </source>
</evidence>
<dbReference type="InterPro" id="IPR000719">
    <property type="entry name" value="Prot_kinase_dom"/>
</dbReference>
<keyword evidence="3" id="KW-0808">Transferase</keyword>
<keyword evidence="11" id="KW-1185">Reference proteome</keyword>
<sequence>MGTQRTLGHMAETADGIDRTKRVDPASLGGMTMRSEPHVGTMRTSEKPVMNRADSTMRADGIVALGEDARNDFFMLKGVKYKNVQCLSDNSGEAQVYLVERDDEKYVLKVYYPNFDVNRKILQTVYNFDFEMIVKVFDFGKTYVEGKHRYYELMEYLAGGTMAAYRLNGDMDKFRRIALQGAAALAYCHECNILHKDIKPSNFFFRDKEHTELVLGDFGISSILDQDGKAHKTTQARTPIYAAPEMYADVIDGVVEVTPAADFYSLGISLMALWLGENPMSTNERVMMRQKNEGRLPHINELPERVRLLVQGLTVVNPINRWGYEQVEQWFEGASPKVDLSSPFLKYKSFIVDPDKNLVADNIHELIPMLLDNEKLAVGYLYNGRISSWLESCGNQKLSTIVKDIVVNRYPVDLRAGLMAAIYAMEPTYPYKDVKGNPCDDVHSVAISLLSYQSDYGILLTNPNDSLFLYLESHTKCNIDRLRSYFSPSENHDTHVAIMRLVYEIDPEISLLARYPSSNLKEIVSTYGKEKLTADDWHILTDGRLLSWMYSHEDRMACESLRILTQGQSYSEALAYKVLYNLDRHAGYDLRSAFTPLQIGEQLAERLRKSEHMSAQDFKEEMKDFLDLNGRFYYYAQLHGWTEVLNEYTRCFDLKSEENRERLGAYDARTAVYKFCRILGVTPSYLMSDGVEYVDGRSIDPHNFSQIRAELRNGSFAQWMAVFYHEDPFADFSTKYAYEHALEEWLLALGKIDISQPYYKRFIDAQEETSKRVTSVRDSWYHAKKREKFWRMTFFVLCGIWLLLILLIGVKNHTYLLNHTFLSIGLPLGGMTAIIVGTRAYFRGYDFVFSCFWGLLGAFSSFIPIIVLKYIGQSHPSLFNMAIIVITLVYMLVCHLTDFRGDQKADSKLIAEVLENDIKSTLLEPLYYTFKTKSYRYNGSKFGVLNDVTDQVRSISGESVLHYILWSVLALIFVLNFIIFSPTLMNVDNPDVKRISPTEIIKQLERDVE</sequence>
<feature type="transmembrane region" description="Helical" evidence="8">
    <location>
        <begin position="789"/>
        <end position="810"/>
    </location>
</feature>
<evidence type="ECO:0000256" key="8">
    <source>
        <dbReference type="SAM" id="Phobius"/>
    </source>
</evidence>
<feature type="region of interest" description="Disordered" evidence="7">
    <location>
        <begin position="1"/>
        <end position="46"/>
    </location>
</feature>
<keyword evidence="8" id="KW-0812">Transmembrane</keyword>
<dbReference type="InterPro" id="IPR008271">
    <property type="entry name" value="Ser/Thr_kinase_AS"/>
</dbReference>
<gene>
    <name evidence="10" type="ORF">SAMN04487850_1990</name>
</gene>
<organism evidence="10 11">
    <name type="scientific">Prevotella aff. ruminicola Tc2-24</name>
    <dbReference type="NCBI Taxonomy" id="81582"/>
    <lineage>
        <taxon>Bacteria</taxon>
        <taxon>Pseudomonadati</taxon>
        <taxon>Bacteroidota</taxon>
        <taxon>Bacteroidia</taxon>
        <taxon>Bacteroidales</taxon>
        <taxon>Prevotellaceae</taxon>
        <taxon>Prevotella</taxon>
    </lineage>
</organism>
<evidence type="ECO:0000313" key="11">
    <source>
        <dbReference type="Proteomes" id="UP000199373"/>
    </source>
</evidence>
<dbReference type="SUPFAM" id="SSF56112">
    <property type="entry name" value="Protein kinase-like (PK-like)"/>
    <property type="match status" value="1"/>
</dbReference>
<evidence type="ECO:0000256" key="4">
    <source>
        <dbReference type="ARBA" id="ARBA00022741"/>
    </source>
</evidence>
<protein>
    <recommendedName>
        <fullName evidence="1">non-specific serine/threonine protein kinase</fullName>
        <ecNumber evidence="1">2.7.11.1</ecNumber>
    </recommendedName>
</protein>
<dbReference type="GO" id="GO:0004674">
    <property type="term" value="F:protein serine/threonine kinase activity"/>
    <property type="evidence" value="ECO:0007669"/>
    <property type="project" value="UniProtKB-KW"/>
</dbReference>
<evidence type="ECO:0000259" key="9">
    <source>
        <dbReference type="PROSITE" id="PS50011"/>
    </source>
</evidence>
<evidence type="ECO:0000256" key="3">
    <source>
        <dbReference type="ARBA" id="ARBA00022679"/>
    </source>
</evidence>
<keyword evidence="8" id="KW-0472">Membrane</keyword>
<evidence type="ECO:0000256" key="5">
    <source>
        <dbReference type="ARBA" id="ARBA00022777"/>
    </source>
</evidence>
<evidence type="ECO:0000256" key="6">
    <source>
        <dbReference type="ARBA" id="ARBA00022840"/>
    </source>
</evidence>
<keyword evidence="4" id="KW-0547">Nucleotide-binding</keyword>
<evidence type="ECO:0000256" key="1">
    <source>
        <dbReference type="ARBA" id="ARBA00012513"/>
    </source>
</evidence>
<dbReference type="SMART" id="SM00220">
    <property type="entry name" value="S_TKc"/>
    <property type="match status" value="1"/>
</dbReference>
<feature type="transmembrane region" description="Helical" evidence="8">
    <location>
        <begin position="960"/>
        <end position="980"/>
    </location>
</feature>
<evidence type="ECO:0000313" key="10">
    <source>
        <dbReference type="EMBL" id="SEW18717.1"/>
    </source>
</evidence>
<dbReference type="Pfam" id="PF00069">
    <property type="entry name" value="Pkinase"/>
    <property type="match status" value="1"/>
</dbReference>
<dbReference type="PROSITE" id="PS50011">
    <property type="entry name" value="PROTEIN_KINASE_DOM"/>
    <property type="match status" value="1"/>
</dbReference>
<dbReference type="InterPro" id="IPR011009">
    <property type="entry name" value="Kinase-like_dom_sf"/>
</dbReference>
<feature type="transmembrane region" description="Helical" evidence="8">
    <location>
        <begin position="816"/>
        <end position="836"/>
    </location>
</feature>
<evidence type="ECO:0000256" key="7">
    <source>
        <dbReference type="SAM" id="MobiDB-lite"/>
    </source>
</evidence>
<name>A0A1I0PW71_9BACT</name>
<dbReference type="GO" id="GO:0005524">
    <property type="term" value="F:ATP binding"/>
    <property type="evidence" value="ECO:0007669"/>
    <property type="project" value="UniProtKB-KW"/>
</dbReference>
<dbReference type="Proteomes" id="UP000199373">
    <property type="component" value="Unassembled WGS sequence"/>
</dbReference>
<proteinExistence type="predicted"/>
<keyword evidence="8" id="KW-1133">Transmembrane helix</keyword>
<keyword evidence="2 10" id="KW-0723">Serine/threonine-protein kinase</keyword>
<keyword evidence="6" id="KW-0067">ATP-binding</keyword>
<feature type="domain" description="Protein kinase" evidence="9">
    <location>
        <begin position="59"/>
        <end position="345"/>
    </location>
</feature>
<dbReference type="PROSITE" id="PS00108">
    <property type="entry name" value="PROTEIN_KINASE_ST"/>
    <property type="match status" value="1"/>
</dbReference>
<keyword evidence="5 10" id="KW-0418">Kinase</keyword>
<dbReference type="EMBL" id="FOIQ01000005">
    <property type="protein sequence ID" value="SEW18717.1"/>
    <property type="molecule type" value="Genomic_DNA"/>
</dbReference>
<dbReference type="Gene3D" id="1.10.510.10">
    <property type="entry name" value="Transferase(Phosphotransferase) domain 1"/>
    <property type="match status" value="1"/>
</dbReference>
<dbReference type="AlphaFoldDB" id="A0A1I0PW71"/>